<dbReference type="KEGG" id="bbig:BBBOND_0402560"/>
<dbReference type="RefSeq" id="XP_012769954.1">
    <property type="nucleotide sequence ID" value="XM_012914500.1"/>
</dbReference>
<protein>
    <submittedName>
        <fullName evidence="1">Uncharacterized protein</fullName>
    </submittedName>
</protein>
<sequence>MASSVHPQFVNHAIYLFMPHLAFGPRRHIIQSYVFDTGCVTRSPGHPGTFTNNIVDGMIYEGMGIDGYPALDSKAIL</sequence>
<proteinExistence type="predicted"/>
<keyword evidence="2" id="KW-1185">Reference proteome</keyword>
<organism evidence="1 2">
    <name type="scientific">Babesia bigemina</name>
    <dbReference type="NCBI Taxonomy" id="5866"/>
    <lineage>
        <taxon>Eukaryota</taxon>
        <taxon>Sar</taxon>
        <taxon>Alveolata</taxon>
        <taxon>Apicomplexa</taxon>
        <taxon>Aconoidasida</taxon>
        <taxon>Piroplasmida</taxon>
        <taxon>Babesiidae</taxon>
        <taxon>Babesia</taxon>
    </lineage>
</organism>
<dbReference type="GeneID" id="24566309"/>
<dbReference type="Proteomes" id="UP000033188">
    <property type="component" value="Chromosome 4"/>
</dbReference>
<reference evidence="2" key="1">
    <citation type="journal article" date="2014" name="Nucleic Acids Res.">
        <title>The evolutionary dynamics of variant antigen genes in Babesia reveal a history of genomic innovation underlying host-parasite interaction.</title>
        <authorList>
            <person name="Jackson A.P."/>
            <person name="Otto T.D."/>
            <person name="Darby A."/>
            <person name="Ramaprasad A."/>
            <person name="Xia D."/>
            <person name="Echaide I.E."/>
            <person name="Farber M."/>
            <person name="Gahlot S."/>
            <person name="Gamble J."/>
            <person name="Gupta D."/>
            <person name="Gupta Y."/>
            <person name="Jackson L."/>
            <person name="Malandrin L."/>
            <person name="Malas T.B."/>
            <person name="Moussa E."/>
            <person name="Nair M."/>
            <person name="Reid A.J."/>
            <person name="Sanders M."/>
            <person name="Sharma J."/>
            <person name="Tracey A."/>
            <person name="Quail M.A."/>
            <person name="Weir W."/>
            <person name="Wastling J.M."/>
            <person name="Hall N."/>
            <person name="Willadsen P."/>
            <person name="Lingelbach K."/>
            <person name="Shiels B."/>
            <person name="Tait A."/>
            <person name="Berriman M."/>
            <person name="Allred D.R."/>
            <person name="Pain A."/>
        </authorList>
    </citation>
    <scope>NUCLEOTIDE SEQUENCE [LARGE SCALE GENOMIC DNA]</scope>
    <source>
        <strain evidence="2">Bond</strain>
    </source>
</reference>
<name>A0A061DB55_BABBI</name>
<gene>
    <name evidence="1" type="ORF">BBBOND_0402560</name>
</gene>
<evidence type="ECO:0000313" key="2">
    <source>
        <dbReference type="Proteomes" id="UP000033188"/>
    </source>
</evidence>
<accession>A0A061DB55</accession>
<dbReference type="EMBL" id="LK391710">
    <property type="protein sequence ID" value="CDR97768.1"/>
    <property type="molecule type" value="Genomic_DNA"/>
</dbReference>
<dbReference type="VEuPathDB" id="PiroplasmaDB:BBBOND_0402560"/>
<evidence type="ECO:0000313" key="1">
    <source>
        <dbReference type="EMBL" id="CDR97768.1"/>
    </source>
</evidence>
<dbReference type="AlphaFoldDB" id="A0A061DB55"/>